<dbReference type="InterPro" id="IPR007667">
    <property type="entry name" value="Hypoxia_induced_domain"/>
</dbReference>
<dbReference type="GO" id="GO:0097250">
    <property type="term" value="P:mitochondrial respirasome assembly"/>
    <property type="evidence" value="ECO:0007669"/>
    <property type="project" value="TreeGrafter"/>
</dbReference>
<evidence type="ECO:0000256" key="3">
    <source>
        <dbReference type="ARBA" id="ARBA00022989"/>
    </source>
</evidence>
<reference evidence="8" key="1">
    <citation type="submission" date="2020-12" db="EMBL/GenBank/DDBJ databases">
        <title>Metabolic potential, ecology and presence of endohyphal bacteria is reflected in genomic diversity of Mucoromycotina.</title>
        <authorList>
            <person name="Muszewska A."/>
            <person name="Okrasinska A."/>
            <person name="Steczkiewicz K."/>
            <person name="Drgas O."/>
            <person name="Orlowska M."/>
            <person name="Perlinska-Lenart U."/>
            <person name="Aleksandrzak-Piekarczyk T."/>
            <person name="Szatraj K."/>
            <person name="Zielenkiewicz U."/>
            <person name="Pilsyk S."/>
            <person name="Malc E."/>
            <person name="Mieczkowski P."/>
            <person name="Kruszewska J.S."/>
            <person name="Biernat P."/>
            <person name="Pawlowska J."/>
        </authorList>
    </citation>
    <scope>NUCLEOTIDE SEQUENCE</scope>
    <source>
        <strain evidence="8">WA0000017839</strain>
    </source>
</reference>
<evidence type="ECO:0000259" key="7">
    <source>
        <dbReference type="PROSITE" id="PS51503"/>
    </source>
</evidence>
<feature type="transmembrane region" description="Helical" evidence="6">
    <location>
        <begin position="37"/>
        <end position="56"/>
    </location>
</feature>
<organism evidence="8 9">
    <name type="scientific">Mucor saturninus</name>
    <dbReference type="NCBI Taxonomy" id="64648"/>
    <lineage>
        <taxon>Eukaryota</taxon>
        <taxon>Fungi</taxon>
        <taxon>Fungi incertae sedis</taxon>
        <taxon>Mucoromycota</taxon>
        <taxon>Mucoromycotina</taxon>
        <taxon>Mucoromycetes</taxon>
        <taxon>Mucorales</taxon>
        <taxon>Mucorineae</taxon>
        <taxon>Mucoraceae</taxon>
        <taxon>Mucor</taxon>
    </lineage>
</organism>
<dbReference type="AlphaFoldDB" id="A0A8H7UXX3"/>
<comment type="caution">
    <text evidence="8">The sequence shown here is derived from an EMBL/GenBank/DDBJ whole genome shotgun (WGS) entry which is preliminary data.</text>
</comment>
<protein>
    <recommendedName>
        <fullName evidence="7">HIG1 domain-containing protein</fullName>
    </recommendedName>
</protein>
<evidence type="ECO:0000256" key="1">
    <source>
        <dbReference type="ARBA" id="ARBA00004325"/>
    </source>
</evidence>
<evidence type="ECO:0000256" key="2">
    <source>
        <dbReference type="ARBA" id="ARBA00022692"/>
    </source>
</evidence>
<dbReference type="InterPro" id="IPR050355">
    <property type="entry name" value="RCF1"/>
</dbReference>
<dbReference type="Pfam" id="PF04588">
    <property type="entry name" value="HIG_1_N"/>
    <property type="match status" value="1"/>
</dbReference>
<dbReference type="Gene3D" id="6.10.140.1320">
    <property type="match status" value="1"/>
</dbReference>
<keyword evidence="2 6" id="KW-0812">Transmembrane</keyword>
<evidence type="ECO:0000256" key="4">
    <source>
        <dbReference type="ARBA" id="ARBA00023128"/>
    </source>
</evidence>
<feature type="domain" description="HIG1" evidence="7">
    <location>
        <begin position="9"/>
        <end position="100"/>
    </location>
</feature>
<evidence type="ECO:0000256" key="5">
    <source>
        <dbReference type="ARBA" id="ARBA00023136"/>
    </source>
</evidence>
<feature type="transmembrane region" description="Helical" evidence="6">
    <location>
        <begin position="68"/>
        <end position="89"/>
    </location>
</feature>
<accession>A0A8H7UXX3</accession>
<evidence type="ECO:0000256" key="6">
    <source>
        <dbReference type="SAM" id="Phobius"/>
    </source>
</evidence>
<sequence>MSNEYTKQDIERMRQLMDQPTETALDKIQRKMIQEPLVPAGVALTTFALVAATFGVKTGNRRYTNNMFRLRVAAQTFTILAMVGGSIYFQQKEKKEAAAAAAAMEEKKSL</sequence>
<name>A0A8H7UXX3_9FUNG</name>
<keyword evidence="4" id="KW-0496">Mitochondrion</keyword>
<dbReference type="PANTHER" id="PTHR12297:SF3">
    <property type="entry name" value="HIG1 DOMAIN FAMILY MEMBER 1A"/>
    <property type="match status" value="1"/>
</dbReference>
<dbReference type="EMBL" id="JAEPRD010000153">
    <property type="protein sequence ID" value="KAG2196148.1"/>
    <property type="molecule type" value="Genomic_DNA"/>
</dbReference>
<proteinExistence type="predicted"/>
<gene>
    <name evidence="8" type="ORF">INT47_006494</name>
</gene>
<evidence type="ECO:0000313" key="9">
    <source>
        <dbReference type="Proteomes" id="UP000603453"/>
    </source>
</evidence>
<dbReference type="Proteomes" id="UP000603453">
    <property type="component" value="Unassembled WGS sequence"/>
</dbReference>
<dbReference type="OrthoDB" id="6604018at2759"/>
<dbReference type="GO" id="GO:0031966">
    <property type="term" value="C:mitochondrial membrane"/>
    <property type="evidence" value="ECO:0007669"/>
    <property type="project" value="UniProtKB-SubCell"/>
</dbReference>
<keyword evidence="5 6" id="KW-0472">Membrane</keyword>
<evidence type="ECO:0000313" key="8">
    <source>
        <dbReference type="EMBL" id="KAG2196148.1"/>
    </source>
</evidence>
<dbReference type="PROSITE" id="PS51503">
    <property type="entry name" value="HIG1"/>
    <property type="match status" value="1"/>
</dbReference>
<keyword evidence="3 6" id="KW-1133">Transmembrane helix</keyword>
<keyword evidence="9" id="KW-1185">Reference proteome</keyword>
<comment type="subcellular location">
    <subcellularLocation>
        <location evidence="1">Mitochondrion membrane</location>
    </subcellularLocation>
</comment>
<dbReference type="PANTHER" id="PTHR12297">
    <property type="entry name" value="HYPOXIA-INDUCBILE GENE 1 HIG1 -RELATED"/>
    <property type="match status" value="1"/>
</dbReference>